<keyword evidence="2" id="KW-0813">Transport</keyword>
<dbReference type="PANTHER" id="PTHR23519">
    <property type="entry name" value="AUTOPHAGY-RELATED PROTEIN 22"/>
    <property type="match status" value="1"/>
</dbReference>
<keyword evidence="3 7" id="KW-0812">Transmembrane</keyword>
<dbReference type="Proteomes" id="UP001235966">
    <property type="component" value="Unassembled WGS sequence"/>
</dbReference>
<comment type="caution">
    <text evidence="9">The sequence shown here is derived from an EMBL/GenBank/DDBJ whole genome shotgun (WGS) entry which is preliminary data.</text>
</comment>
<comment type="subcellular location">
    <subcellularLocation>
        <location evidence="1">Cell membrane</location>
        <topology evidence="1">Multi-pass membrane protein</topology>
    </subcellularLocation>
</comment>
<protein>
    <submittedName>
        <fullName evidence="9">UMF1 family MFS transporter</fullName>
    </submittedName>
</protein>
<evidence type="ECO:0000256" key="2">
    <source>
        <dbReference type="ARBA" id="ARBA00022448"/>
    </source>
</evidence>
<gene>
    <name evidence="9" type="ORF">J2S49_001196</name>
</gene>
<feature type="transmembrane region" description="Helical" evidence="7">
    <location>
        <begin position="357"/>
        <end position="376"/>
    </location>
</feature>
<sequence>MSKQKNTQRSGAYFLPGERAVTDPAGGSTVIHARRTPDTIGTGEPGEGSGKKHWIMFPHVISWGLWDWAGAAFNSVVTTFVFSVYLVKAPGFGSHANTALGYVLAVAGLIIALSAPTLGQSVDRSGRRATVLRITTLTVSLVTALMFFVSPGWWQLWLGLLLLAVGNIAFEIGSVIYNSILTDIAPRKDFGKISGFGWGMGYIGGIVLLLTLFVGFIQPDVGWFGVTSENGLNIRVAVLIAAIWSFVFSLPLIVTLRDVPPTADDAPEGITEAYREVWASLKRIWAEDRSLVWFLISSAIYRDGLAGVFTFGAILAGAAFGFAEGEIIIFGVAANVIAGIATIGFGYLDDILGPRRVIIFSVGAMSAIGLLVFIFHKGVFGFSPHAVYWALGLALCVFVGPTQSASRTYLARIAPPGEEGEIFGLYATTGRAVSFLAPFMYSTAITLGAAITGITLKEAAYFGILGIVVVLLGGLFTFIPVKPLEHDV</sequence>
<dbReference type="PANTHER" id="PTHR23519:SF1">
    <property type="entry name" value="AUTOPHAGY-RELATED PROTEIN 22"/>
    <property type="match status" value="1"/>
</dbReference>
<dbReference type="InterPro" id="IPR050495">
    <property type="entry name" value="ATG22/LtaA_families"/>
</dbReference>
<dbReference type="RefSeq" id="WP_278058852.1">
    <property type="nucleotide sequence ID" value="NZ_CP121247.1"/>
</dbReference>
<keyword evidence="4 7" id="KW-1133">Transmembrane helix</keyword>
<name>A0ABT9NC99_9ACTO</name>
<feature type="transmembrane region" description="Helical" evidence="7">
    <location>
        <begin position="236"/>
        <end position="256"/>
    </location>
</feature>
<dbReference type="SUPFAM" id="SSF103473">
    <property type="entry name" value="MFS general substrate transporter"/>
    <property type="match status" value="1"/>
</dbReference>
<feature type="transmembrane region" description="Helical" evidence="7">
    <location>
        <begin position="193"/>
        <end position="216"/>
    </location>
</feature>
<dbReference type="InterPro" id="IPR036259">
    <property type="entry name" value="MFS_trans_sf"/>
</dbReference>
<evidence type="ECO:0000313" key="10">
    <source>
        <dbReference type="Proteomes" id="UP001235966"/>
    </source>
</evidence>
<dbReference type="Pfam" id="PF11700">
    <property type="entry name" value="ATG22"/>
    <property type="match status" value="2"/>
</dbReference>
<reference evidence="9 10" key="1">
    <citation type="submission" date="2023-07" db="EMBL/GenBank/DDBJ databases">
        <title>Sequencing the genomes of 1000 actinobacteria strains.</title>
        <authorList>
            <person name="Klenk H.-P."/>
        </authorList>
    </citation>
    <scope>NUCLEOTIDE SEQUENCE [LARGE SCALE GENOMIC DNA]</scope>
    <source>
        <strain evidence="9 10">DSM 102162</strain>
    </source>
</reference>
<dbReference type="InterPro" id="IPR024671">
    <property type="entry name" value="Atg22-like"/>
</dbReference>
<dbReference type="InterPro" id="IPR020846">
    <property type="entry name" value="MFS_dom"/>
</dbReference>
<evidence type="ECO:0000256" key="5">
    <source>
        <dbReference type="ARBA" id="ARBA00023136"/>
    </source>
</evidence>
<evidence type="ECO:0000256" key="6">
    <source>
        <dbReference type="SAM" id="MobiDB-lite"/>
    </source>
</evidence>
<evidence type="ECO:0000259" key="8">
    <source>
        <dbReference type="PROSITE" id="PS50850"/>
    </source>
</evidence>
<evidence type="ECO:0000256" key="3">
    <source>
        <dbReference type="ARBA" id="ARBA00022692"/>
    </source>
</evidence>
<feature type="transmembrane region" description="Helical" evidence="7">
    <location>
        <begin position="156"/>
        <end position="181"/>
    </location>
</feature>
<feature type="transmembrane region" description="Helical" evidence="7">
    <location>
        <begin position="432"/>
        <end position="454"/>
    </location>
</feature>
<organism evidence="9 10">
    <name type="scientific">Arcanobacterium wilhelmae</name>
    <dbReference type="NCBI Taxonomy" id="1803177"/>
    <lineage>
        <taxon>Bacteria</taxon>
        <taxon>Bacillati</taxon>
        <taxon>Actinomycetota</taxon>
        <taxon>Actinomycetes</taxon>
        <taxon>Actinomycetales</taxon>
        <taxon>Actinomycetaceae</taxon>
        <taxon>Arcanobacterium</taxon>
    </lineage>
</organism>
<evidence type="ECO:0000256" key="7">
    <source>
        <dbReference type="SAM" id="Phobius"/>
    </source>
</evidence>
<dbReference type="PROSITE" id="PS50850">
    <property type="entry name" value="MFS"/>
    <property type="match status" value="1"/>
</dbReference>
<feature type="transmembrane region" description="Helical" evidence="7">
    <location>
        <begin position="99"/>
        <end position="119"/>
    </location>
</feature>
<feature type="region of interest" description="Disordered" evidence="6">
    <location>
        <begin position="24"/>
        <end position="47"/>
    </location>
</feature>
<feature type="transmembrane region" description="Helical" evidence="7">
    <location>
        <begin position="460"/>
        <end position="481"/>
    </location>
</feature>
<feature type="transmembrane region" description="Helical" evidence="7">
    <location>
        <begin position="327"/>
        <end position="348"/>
    </location>
</feature>
<keyword evidence="5 7" id="KW-0472">Membrane</keyword>
<dbReference type="EMBL" id="JAUSQW010000001">
    <property type="protein sequence ID" value="MDP9801120.1"/>
    <property type="molecule type" value="Genomic_DNA"/>
</dbReference>
<feature type="transmembrane region" description="Helical" evidence="7">
    <location>
        <begin position="65"/>
        <end position="87"/>
    </location>
</feature>
<feature type="transmembrane region" description="Helical" evidence="7">
    <location>
        <begin position="382"/>
        <end position="400"/>
    </location>
</feature>
<evidence type="ECO:0000256" key="4">
    <source>
        <dbReference type="ARBA" id="ARBA00022989"/>
    </source>
</evidence>
<evidence type="ECO:0000313" key="9">
    <source>
        <dbReference type="EMBL" id="MDP9801120.1"/>
    </source>
</evidence>
<dbReference type="Gene3D" id="1.20.1250.20">
    <property type="entry name" value="MFS general substrate transporter like domains"/>
    <property type="match status" value="1"/>
</dbReference>
<feature type="domain" description="Major facilitator superfamily (MFS) profile" evidence="8">
    <location>
        <begin position="1"/>
        <end position="485"/>
    </location>
</feature>
<proteinExistence type="predicted"/>
<accession>A0ABT9NC99</accession>
<feature type="transmembrane region" description="Helical" evidence="7">
    <location>
        <begin position="131"/>
        <end position="150"/>
    </location>
</feature>
<evidence type="ECO:0000256" key="1">
    <source>
        <dbReference type="ARBA" id="ARBA00004651"/>
    </source>
</evidence>
<feature type="transmembrane region" description="Helical" evidence="7">
    <location>
        <begin position="291"/>
        <end position="321"/>
    </location>
</feature>
<keyword evidence="10" id="KW-1185">Reference proteome</keyword>